<name>A0ABN0PBI5_STASI</name>
<protein>
    <recommendedName>
        <fullName evidence="3">Phage capsid-like C-terminal domain-containing protein</fullName>
    </recommendedName>
</protein>
<comment type="subcellular location">
    <subcellularLocation>
        <location evidence="1">Virion</location>
    </subcellularLocation>
</comment>
<dbReference type="SUPFAM" id="SSF56563">
    <property type="entry name" value="Major capsid protein gp5"/>
    <property type="match status" value="1"/>
</dbReference>
<dbReference type="Proteomes" id="UP000017131">
    <property type="component" value="Unassembled WGS sequence"/>
</dbReference>
<evidence type="ECO:0000259" key="3">
    <source>
        <dbReference type="Pfam" id="PF05065"/>
    </source>
</evidence>
<dbReference type="RefSeq" id="WP_023015893.1">
    <property type="nucleotide sequence ID" value="NZ_AXDY01000008.1"/>
</dbReference>
<reference evidence="4 5" key="1">
    <citation type="journal article" date="2013" name="Genome Announc.">
        <title>Draft Genome Sequence of Staphylococcus simulans UMC-CNS-990, Isolated from a Case of Chronic Bovine Mastitis.</title>
        <authorList>
            <person name="Calcutt M.J."/>
            <person name="Foecking M.F."/>
            <person name="Hsieh H.Y."/>
            <person name="Perry J."/>
            <person name="Stewart G.C."/>
            <person name="Middleton J.R."/>
        </authorList>
    </citation>
    <scope>NUCLEOTIDE SEQUENCE [LARGE SCALE GENOMIC DNA]</scope>
    <source>
        <strain evidence="4 5">UMC-CNS-990</strain>
    </source>
</reference>
<comment type="caution">
    <text evidence="4">The sequence shown here is derived from an EMBL/GenBank/DDBJ whole genome shotgun (WGS) entry which is preliminary data.</text>
</comment>
<dbReference type="Gene3D" id="3.30.2400.10">
    <property type="entry name" value="Major capsid protein gp5"/>
    <property type="match status" value="1"/>
</dbReference>
<accession>A0ABN0PBI5</accession>
<dbReference type="Pfam" id="PF05065">
    <property type="entry name" value="Phage_capsid"/>
    <property type="match status" value="1"/>
</dbReference>
<dbReference type="InterPro" id="IPR054612">
    <property type="entry name" value="Phage_capsid-like_C"/>
</dbReference>
<feature type="domain" description="Phage capsid-like C-terminal" evidence="3">
    <location>
        <begin position="113"/>
        <end position="364"/>
    </location>
</feature>
<keyword evidence="2" id="KW-0175">Coiled coil</keyword>
<evidence type="ECO:0000313" key="5">
    <source>
        <dbReference type="Proteomes" id="UP000017131"/>
    </source>
</evidence>
<feature type="coiled-coil region" evidence="2">
    <location>
        <begin position="17"/>
        <end position="70"/>
    </location>
</feature>
<dbReference type="NCBIfam" id="TIGR01554">
    <property type="entry name" value="major_cap_HK97"/>
    <property type="match status" value="1"/>
</dbReference>
<proteinExistence type="predicted"/>
<evidence type="ECO:0000313" key="4">
    <source>
        <dbReference type="EMBL" id="ERS92959.1"/>
    </source>
</evidence>
<gene>
    <name evidence="4" type="ORF">SSIM_09590</name>
</gene>
<evidence type="ECO:0000256" key="1">
    <source>
        <dbReference type="ARBA" id="ARBA00004328"/>
    </source>
</evidence>
<evidence type="ECO:0000256" key="2">
    <source>
        <dbReference type="SAM" id="Coils"/>
    </source>
</evidence>
<organism evidence="4 5">
    <name type="scientific">Staphylococcus simulans UMC-CNS-990</name>
    <dbReference type="NCBI Taxonomy" id="1405498"/>
    <lineage>
        <taxon>Bacteria</taxon>
        <taxon>Bacillati</taxon>
        <taxon>Bacillota</taxon>
        <taxon>Bacilli</taxon>
        <taxon>Bacillales</taxon>
        <taxon>Staphylococcaceae</taxon>
        <taxon>Staphylococcus</taxon>
    </lineage>
</organism>
<dbReference type="Gene3D" id="3.30.2320.10">
    <property type="entry name" value="hypothetical protein PF0899 domain"/>
    <property type="match status" value="1"/>
</dbReference>
<dbReference type="EMBL" id="AXDY01000008">
    <property type="protein sequence ID" value="ERS92959.1"/>
    <property type="molecule type" value="Genomic_DNA"/>
</dbReference>
<dbReference type="InterPro" id="IPR024455">
    <property type="entry name" value="Phage_capsid"/>
</dbReference>
<keyword evidence="5" id="KW-1185">Reference proteome</keyword>
<sequence length="375" mass="42518">MTVKEFRINENMEPAELRELRTQRLELEQRADQLLEEKKPKEVMDVISEIKSLDKRIKALEEEIYTKEGETRMKPSPFAPQINNAKQQSKEYRDFKHYLETKELRADIKTDTGAAVVPEEVVTDIEEIRDQVTTLSDFVNVVKVEHGSGKIPVLKQDIPALPQVPELQQNPELAMAPYTPISYDIVTHRGFLRLSQEVVEDNRSNLVDLVTQYLGRSVIATENQAILNQLNQLEVIDAVGIDGIKTALNTKLLPNYVNNVIIVNSTTFNKLDLLKDKNGRYLLQDRVGDAPGKAINGVPVHVVSDKELPGTNIVIGSLKDTVTLFRRSQYNLQWTDYMHFGQGYMVAIRQDCQLMNKEAAFLLNFSVESEAVPTA</sequence>